<feature type="region of interest" description="Disordered" evidence="1">
    <location>
        <begin position="291"/>
        <end position="328"/>
    </location>
</feature>
<dbReference type="Proteomes" id="UP001497482">
    <property type="component" value="Chromosome 22"/>
</dbReference>
<feature type="region of interest" description="Disordered" evidence="1">
    <location>
        <begin position="372"/>
        <end position="391"/>
    </location>
</feature>
<feature type="region of interest" description="Disordered" evidence="1">
    <location>
        <begin position="468"/>
        <end position="493"/>
    </location>
</feature>
<keyword evidence="3" id="KW-1185">Reference proteome</keyword>
<feature type="compositionally biased region" description="Polar residues" evidence="1">
    <location>
        <begin position="298"/>
        <end position="307"/>
    </location>
</feature>
<name>A0AAV2L693_KNICA</name>
<gene>
    <name evidence="2" type="ORF">KC01_LOCUS26237</name>
</gene>
<evidence type="ECO:0000313" key="3">
    <source>
        <dbReference type="Proteomes" id="UP001497482"/>
    </source>
</evidence>
<protein>
    <submittedName>
        <fullName evidence="2">Uncharacterized protein</fullName>
    </submittedName>
</protein>
<dbReference type="EMBL" id="OZ035844">
    <property type="protein sequence ID" value="CAL1597751.1"/>
    <property type="molecule type" value="Genomic_DNA"/>
</dbReference>
<organism evidence="2 3">
    <name type="scientific">Knipowitschia caucasica</name>
    <name type="common">Caucasian dwarf goby</name>
    <name type="synonym">Pomatoschistus caucasicus</name>
    <dbReference type="NCBI Taxonomy" id="637954"/>
    <lineage>
        <taxon>Eukaryota</taxon>
        <taxon>Metazoa</taxon>
        <taxon>Chordata</taxon>
        <taxon>Craniata</taxon>
        <taxon>Vertebrata</taxon>
        <taxon>Euteleostomi</taxon>
        <taxon>Actinopterygii</taxon>
        <taxon>Neopterygii</taxon>
        <taxon>Teleostei</taxon>
        <taxon>Neoteleostei</taxon>
        <taxon>Acanthomorphata</taxon>
        <taxon>Gobiaria</taxon>
        <taxon>Gobiiformes</taxon>
        <taxon>Gobioidei</taxon>
        <taxon>Gobiidae</taxon>
        <taxon>Gobiinae</taxon>
        <taxon>Knipowitschia</taxon>
    </lineage>
</organism>
<proteinExistence type="predicted"/>
<accession>A0AAV2L693</accession>
<feature type="region of interest" description="Disordered" evidence="1">
    <location>
        <begin position="526"/>
        <end position="564"/>
    </location>
</feature>
<evidence type="ECO:0000256" key="1">
    <source>
        <dbReference type="SAM" id="MobiDB-lite"/>
    </source>
</evidence>
<evidence type="ECO:0000313" key="2">
    <source>
        <dbReference type="EMBL" id="CAL1597751.1"/>
    </source>
</evidence>
<feature type="region of interest" description="Disordered" evidence="1">
    <location>
        <begin position="245"/>
        <end position="264"/>
    </location>
</feature>
<dbReference type="AlphaFoldDB" id="A0AAV2L693"/>
<sequence length="564" mass="62145">MHAQTAITCVRLYPLLTSRSLIPRLNSIRVRSRRIYLVGYTELSSKRRLTQPLFSVPPSVSRHATSTLVLTPQSPPRVSVRFSCSGRHLTSTPLAIHSPVRTYSSSVPLTYIGSLKLLVSPRAIACTLAPLPNHPRTKFLGLHSSLVSITLHLPSTTPCPSPSLGLRLKADSHLPLPDPQYLSISPCSLLFKLPHLSLNLSGSRVSELDHHLLLFYESLYPAPLLSFTPSAPYICYSKRSPSVNTNLSSFTTPPRPRVPYRHVSKRASDTSSILMSLLSSRNRGITPTPTIHIHSHINGPNTPSAKYQSDAKDTPFLPPDSSSPDRLCTLSSAGSGKRISLACNSSNTYLKHSPSDQKSSLRIRASTLCPSPTYQRKLRPSRADPQPDLSAPNFFVSGPTRPFINFFSIKDVTLIPSCRIHTTVILKSPSSWVVSIDSHRLHSGGSLFSTYQPNRTILYQLRSELSHQLPPTQSQDAPPYPVSNTRSLPLSRRRSTYTQTTFIPSLTPFVSVPKYRLVSSFVDPAGPEQINQPSPSPLASRPHTSRSIPPSRTALPTRDRGTLR</sequence>
<reference evidence="2 3" key="1">
    <citation type="submission" date="2024-04" db="EMBL/GenBank/DDBJ databases">
        <authorList>
            <person name="Waldvogel A.-M."/>
            <person name="Schoenle A."/>
        </authorList>
    </citation>
    <scope>NUCLEOTIDE SEQUENCE [LARGE SCALE GENOMIC DNA]</scope>
</reference>